<organism evidence="2">
    <name type="scientific">Lygus hesperus</name>
    <name type="common">Western plant bug</name>
    <dbReference type="NCBI Taxonomy" id="30085"/>
    <lineage>
        <taxon>Eukaryota</taxon>
        <taxon>Metazoa</taxon>
        <taxon>Ecdysozoa</taxon>
        <taxon>Arthropoda</taxon>
        <taxon>Hexapoda</taxon>
        <taxon>Insecta</taxon>
        <taxon>Pterygota</taxon>
        <taxon>Neoptera</taxon>
        <taxon>Paraneoptera</taxon>
        <taxon>Hemiptera</taxon>
        <taxon>Heteroptera</taxon>
        <taxon>Panheteroptera</taxon>
        <taxon>Cimicomorpha</taxon>
        <taxon>Miridae</taxon>
        <taxon>Mirini</taxon>
        <taxon>Lygus</taxon>
    </lineage>
</organism>
<name>A0A0A9WE41_LYGHE</name>
<dbReference type="EMBL" id="GBHO01036877">
    <property type="protein sequence ID" value="JAG06727.1"/>
    <property type="molecule type" value="Transcribed_RNA"/>
</dbReference>
<feature type="compositionally biased region" description="Basic residues" evidence="1">
    <location>
        <begin position="371"/>
        <end position="381"/>
    </location>
</feature>
<gene>
    <name evidence="2" type="ORF">CM83_12863</name>
</gene>
<reference evidence="2" key="1">
    <citation type="journal article" date="2014" name="PLoS ONE">
        <title>Transcriptome-Based Identification of ABC Transporters in the Western Tarnished Plant Bug Lygus hesperus.</title>
        <authorList>
            <person name="Hull J.J."/>
            <person name="Chaney K."/>
            <person name="Geib S.M."/>
            <person name="Fabrick J.A."/>
            <person name="Brent C.S."/>
            <person name="Walsh D."/>
            <person name="Lavine L.C."/>
        </authorList>
    </citation>
    <scope>NUCLEOTIDE SEQUENCE</scope>
</reference>
<accession>A0A0A9WE41</accession>
<dbReference type="AlphaFoldDB" id="A0A0A9WE41"/>
<protein>
    <submittedName>
        <fullName evidence="2">Uncharacterized protein</fullName>
    </submittedName>
</protein>
<feature type="non-terminal residue" evidence="2">
    <location>
        <position position="1"/>
    </location>
</feature>
<feature type="region of interest" description="Disordered" evidence="1">
    <location>
        <begin position="368"/>
        <end position="411"/>
    </location>
</feature>
<evidence type="ECO:0000313" key="2">
    <source>
        <dbReference type="EMBL" id="JAG06727.1"/>
    </source>
</evidence>
<reference evidence="2" key="2">
    <citation type="submission" date="2014-07" db="EMBL/GenBank/DDBJ databases">
        <authorList>
            <person name="Hull J."/>
        </authorList>
    </citation>
    <scope>NUCLEOTIDE SEQUENCE</scope>
</reference>
<sequence>RSVDKATMERGTHTVAGYLHTRARRKGRRRRPGVTLSTVKSKSPRSRILTALMLVRDTVVRVWHTHLIPRIDTTKVSLTFDFLETVEVDGSLNPLVRFFCTLLLWVGLLPWYLLRTPTAVSDDSHTQYHDVSRVCNLSTLDTAVSTPNHDPSYRTFPTSSVHVPAPTAAPSSAVDTTVALEPTQQQQQHCICPLHPTHCTSTPSCCPSSCQPTQHVHHHYYVPVTTAPHCADTSCAPTAAPVAAPTLAKATVPTITATTPAPVHAVQTALSSSYHQYKMMMTMYDDTTTIRTHMHTQLHKRLTRPSRISDLSPQYQKYAQKLTDNLNAARGEIQQELLSLDTAMQDLHPPSNPNRPSITLLNASRRFSSIPHRRNRRHHMPRSALHSPILETTAPLPNSPSPSSLPHTSLSHTAVSDNCAAVSGTISNPTAVNTLPLSQC</sequence>
<proteinExistence type="predicted"/>
<evidence type="ECO:0000256" key="1">
    <source>
        <dbReference type="SAM" id="MobiDB-lite"/>
    </source>
</evidence>
<feature type="compositionally biased region" description="Low complexity" evidence="1">
    <location>
        <begin position="392"/>
        <end position="411"/>
    </location>
</feature>